<dbReference type="InterPro" id="IPR029063">
    <property type="entry name" value="SAM-dependent_MTases_sf"/>
</dbReference>
<evidence type="ECO:0000256" key="3">
    <source>
        <dbReference type="ARBA" id="ARBA00022679"/>
    </source>
</evidence>
<keyword evidence="9" id="KW-1185">Reference proteome</keyword>
<evidence type="ECO:0000256" key="4">
    <source>
        <dbReference type="ARBA" id="ARBA00022691"/>
    </source>
</evidence>
<evidence type="ECO:0000313" key="9">
    <source>
        <dbReference type="Proteomes" id="UP000613582"/>
    </source>
</evidence>
<dbReference type="GO" id="GO:0003886">
    <property type="term" value="F:DNA (cytosine-5-)-methyltransferase activity"/>
    <property type="evidence" value="ECO:0007669"/>
    <property type="project" value="UniProtKB-EC"/>
</dbReference>
<dbReference type="PANTHER" id="PTHR10629:SF52">
    <property type="entry name" value="DNA (CYTOSINE-5)-METHYLTRANSFERASE 1"/>
    <property type="match status" value="1"/>
</dbReference>
<dbReference type="InterPro" id="IPR001525">
    <property type="entry name" value="C5_MeTfrase"/>
</dbReference>
<dbReference type="Pfam" id="PF00145">
    <property type="entry name" value="DNA_methylase"/>
    <property type="match status" value="1"/>
</dbReference>
<comment type="catalytic activity">
    <reaction evidence="6">
        <text>a 2'-deoxycytidine in DNA + S-adenosyl-L-methionine = a 5-methyl-2'-deoxycytidine in DNA + S-adenosyl-L-homocysteine + H(+)</text>
        <dbReference type="Rhea" id="RHEA:13681"/>
        <dbReference type="Rhea" id="RHEA-COMP:11369"/>
        <dbReference type="Rhea" id="RHEA-COMP:11370"/>
        <dbReference type="ChEBI" id="CHEBI:15378"/>
        <dbReference type="ChEBI" id="CHEBI:57856"/>
        <dbReference type="ChEBI" id="CHEBI:59789"/>
        <dbReference type="ChEBI" id="CHEBI:85452"/>
        <dbReference type="ChEBI" id="CHEBI:85454"/>
        <dbReference type="EC" id="2.1.1.37"/>
    </reaction>
</comment>
<dbReference type="Gene3D" id="3.40.50.150">
    <property type="entry name" value="Vaccinia Virus protein VP39"/>
    <property type="match status" value="1"/>
</dbReference>
<evidence type="ECO:0000256" key="6">
    <source>
        <dbReference type="ARBA" id="ARBA00047422"/>
    </source>
</evidence>
<accession>A0A8J2Y4D5</accession>
<gene>
    <name evidence="8" type="ORF">GCM10011342_28610</name>
</gene>
<keyword evidence="2 7" id="KW-0489">Methyltransferase</keyword>
<dbReference type="PROSITE" id="PS00094">
    <property type="entry name" value="C5_MTASE_1"/>
    <property type="match status" value="1"/>
</dbReference>
<name>A0A8J2Y4D5_9PROT</name>
<dbReference type="Proteomes" id="UP000613582">
    <property type="component" value="Unassembled WGS sequence"/>
</dbReference>
<keyword evidence="5" id="KW-0680">Restriction system</keyword>
<reference evidence="8" key="1">
    <citation type="journal article" date="2014" name="Int. J. Syst. Evol. Microbiol.">
        <title>Complete genome sequence of Corynebacterium casei LMG S-19264T (=DSM 44701T), isolated from a smear-ripened cheese.</title>
        <authorList>
            <consortium name="US DOE Joint Genome Institute (JGI-PGF)"/>
            <person name="Walter F."/>
            <person name="Albersmeier A."/>
            <person name="Kalinowski J."/>
            <person name="Ruckert C."/>
        </authorList>
    </citation>
    <scope>NUCLEOTIDE SEQUENCE</scope>
    <source>
        <strain evidence="8">CGMCC 1.12921</strain>
    </source>
</reference>
<dbReference type="PANTHER" id="PTHR10629">
    <property type="entry name" value="CYTOSINE-SPECIFIC METHYLTRANSFERASE"/>
    <property type="match status" value="1"/>
</dbReference>
<dbReference type="PROSITE" id="PS51679">
    <property type="entry name" value="SAM_MT_C5"/>
    <property type="match status" value="1"/>
</dbReference>
<dbReference type="EMBL" id="BMGH01000002">
    <property type="protein sequence ID" value="GGD18200.1"/>
    <property type="molecule type" value="Genomic_DNA"/>
</dbReference>
<feature type="active site" evidence="7">
    <location>
        <position position="83"/>
    </location>
</feature>
<comment type="similarity">
    <text evidence="7">Belongs to the class I-like SAM-binding methyltransferase superfamily. C5-methyltransferase family.</text>
</comment>
<dbReference type="GO" id="GO:0009307">
    <property type="term" value="P:DNA restriction-modification system"/>
    <property type="evidence" value="ECO:0007669"/>
    <property type="project" value="UniProtKB-KW"/>
</dbReference>
<dbReference type="InterPro" id="IPR018117">
    <property type="entry name" value="C5_DNA_meth_AS"/>
</dbReference>
<dbReference type="SUPFAM" id="SSF53335">
    <property type="entry name" value="S-adenosyl-L-methionine-dependent methyltransferases"/>
    <property type="match status" value="1"/>
</dbReference>
<evidence type="ECO:0000256" key="5">
    <source>
        <dbReference type="ARBA" id="ARBA00022747"/>
    </source>
</evidence>
<protein>
    <recommendedName>
        <fullName evidence="1">DNA (cytosine-5-)-methyltransferase</fullName>
        <ecNumber evidence="1">2.1.1.37</ecNumber>
    </recommendedName>
</protein>
<proteinExistence type="inferred from homology"/>
<dbReference type="GO" id="GO:0032259">
    <property type="term" value="P:methylation"/>
    <property type="evidence" value="ECO:0007669"/>
    <property type="project" value="UniProtKB-KW"/>
</dbReference>
<keyword evidence="4 7" id="KW-0949">S-adenosyl-L-methionine</keyword>
<reference evidence="8" key="2">
    <citation type="submission" date="2020-09" db="EMBL/GenBank/DDBJ databases">
        <authorList>
            <person name="Sun Q."/>
            <person name="Zhou Y."/>
        </authorList>
    </citation>
    <scope>NUCLEOTIDE SEQUENCE</scope>
    <source>
        <strain evidence="8">CGMCC 1.12921</strain>
    </source>
</reference>
<evidence type="ECO:0000256" key="7">
    <source>
        <dbReference type="PROSITE-ProRule" id="PRU01016"/>
    </source>
</evidence>
<dbReference type="AlphaFoldDB" id="A0A8J2Y4D5"/>
<organism evidence="8 9">
    <name type="scientific">Aquisalinus flavus</name>
    <dbReference type="NCBI Taxonomy" id="1526572"/>
    <lineage>
        <taxon>Bacteria</taxon>
        <taxon>Pseudomonadati</taxon>
        <taxon>Pseudomonadota</taxon>
        <taxon>Alphaproteobacteria</taxon>
        <taxon>Parvularculales</taxon>
        <taxon>Parvularculaceae</taxon>
        <taxon>Aquisalinus</taxon>
    </lineage>
</organism>
<keyword evidence="3 7" id="KW-0808">Transferase</keyword>
<dbReference type="PRINTS" id="PR00105">
    <property type="entry name" value="C5METTRFRASE"/>
</dbReference>
<evidence type="ECO:0000313" key="8">
    <source>
        <dbReference type="EMBL" id="GGD18200.1"/>
    </source>
</evidence>
<dbReference type="EC" id="2.1.1.37" evidence="1"/>
<comment type="caution">
    <text evidence="8">The sequence shown here is derived from an EMBL/GenBank/DDBJ whole genome shotgun (WGS) entry which is preliminary data.</text>
</comment>
<dbReference type="InterPro" id="IPR050390">
    <property type="entry name" value="C5-Methyltransferase"/>
</dbReference>
<evidence type="ECO:0000256" key="1">
    <source>
        <dbReference type="ARBA" id="ARBA00011975"/>
    </source>
</evidence>
<evidence type="ECO:0000256" key="2">
    <source>
        <dbReference type="ARBA" id="ARBA00022603"/>
    </source>
</evidence>
<sequence>MDRPIGIDLFAGAGGLSLGFEWAGFDIAAAVEIDPIHCSVHEYNFPKCNTICASVADLTGEQIRETSKIGNRDLDVLFGGAPCQGFSLIGKRAIDDPRNELVYHFVRLVEELQPKYFVWG</sequence>